<name>A0A5N5WXS9_9EURO</name>
<evidence type="ECO:0000313" key="3">
    <source>
        <dbReference type="Proteomes" id="UP000326565"/>
    </source>
</evidence>
<evidence type="ECO:0000313" key="2">
    <source>
        <dbReference type="EMBL" id="KAB8073139.1"/>
    </source>
</evidence>
<gene>
    <name evidence="2" type="ORF">BDV29DRAFT_175927</name>
</gene>
<proteinExistence type="predicted"/>
<dbReference type="Proteomes" id="UP000326565">
    <property type="component" value="Unassembled WGS sequence"/>
</dbReference>
<protein>
    <submittedName>
        <fullName evidence="2">Uncharacterized protein</fullName>
    </submittedName>
</protein>
<evidence type="ECO:0000256" key="1">
    <source>
        <dbReference type="SAM" id="Phobius"/>
    </source>
</evidence>
<organism evidence="2 3">
    <name type="scientific">Aspergillus leporis</name>
    <dbReference type="NCBI Taxonomy" id="41062"/>
    <lineage>
        <taxon>Eukaryota</taxon>
        <taxon>Fungi</taxon>
        <taxon>Dikarya</taxon>
        <taxon>Ascomycota</taxon>
        <taxon>Pezizomycotina</taxon>
        <taxon>Eurotiomycetes</taxon>
        <taxon>Eurotiomycetidae</taxon>
        <taxon>Eurotiales</taxon>
        <taxon>Aspergillaceae</taxon>
        <taxon>Aspergillus</taxon>
        <taxon>Aspergillus subgen. Circumdati</taxon>
    </lineage>
</organism>
<keyword evidence="1" id="KW-1133">Transmembrane helix</keyword>
<dbReference type="AlphaFoldDB" id="A0A5N5WXS9"/>
<reference evidence="2 3" key="1">
    <citation type="submission" date="2019-04" db="EMBL/GenBank/DDBJ databases">
        <title>Friends and foes A comparative genomics study of 23 Aspergillus species from section Flavi.</title>
        <authorList>
            <consortium name="DOE Joint Genome Institute"/>
            <person name="Kjaerbolling I."/>
            <person name="Vesth T."/>
            <person name="Frisvad J.C."/>
            <person name="Nybo J.L."/>
            <person name="Theobald S."/>
            <person name="Kildgaard S."/>
            <person name="Isbrandt T."/>
            <person name="Kuo A."/>
            <person name="Sato A."/>
            <person name="Lyhne E.K."/>
            <person name="Kogle M.E."/>
            <person name="Wiebenga A."/>
            <person name="Kun R.S."/>
            <person name="Lubbers R.J."/>
            <person name="Makela M.R."/>
            <person name="Barry K."/>
            <person name="Chovatia M."/>
            <person name="Clum A."/>
            <person name="Daum C."/>
            <person name="Haridas S."/>
            <person name="He G."/>
            <person name="LaButti K."/>
            <person name="Lipzen A."/>
            <person name="Mondo S."/>
            <person name="Riley R."/>
            <person name="Salamov A."/>
            <person name="Simmons B.A."/>
            <person name="Magnuson J.K."/>
            <person name="Henrissat B."/>
            <person name="Mortensen U.H."/>
            <person name="Larsen T.O."/>
            <person name="Devries R.P."/>
            <person name="Grigoriev I.V."/>
            <person name="Machida M."/>
            <person name="Baker S.E."/>
            <person name="Andersen M.R."/>
        </authorList>
    </citation>
    <scope>NUCLEOTIDE SEQUENCE [LARGE SCALE GENOMIC DNA]</scope>
    <source>
        <strain evidence="2 3">CBS 151.66</strain>
    </source>
</reference>
<feature type="transmembrane region" description="Helical" evidence="1">
    <location>
        <begin position="29"/>
        <end position="49"/>
    </location>
</feature>
<keyword evidence="3" id="KW-1185">Reference proteome</keyword>
<accession>A0A5N5WXS9</accession>
<sequence length="54" mass="6026">MESLLWRHPWFCKLTNPSTPLSSVSSPLVLPYAMQMLCAIMFQVICVIAEPTGS</sequence>
<dbReference type="EMBL" id="ML732232">
    <property type="protein sequence ID" value="KAB8073139.1"/>
    <property type="molecule type" value="Genomic_DNA"/>
</dbReference>
<keyword evidence="1" id="KW-0812">Transmembrane</keyword>
<keyword evidence="1" id="KW-0472">Membrane</keyword>